<organism evidence="5 6">
    <name type="scientific">Streptomyces gelaticus</name>
    <dbReference type="NCBI Taxonomy" id="285446"/>
    <lineage>
        <taxon>Bacteria</taxon>
        <taxon>Bacillati</taxon>
        <taxon>Actinomycetota</taxon>
        <taxon>Actinomycetes</taxon>
        <taxon>Kitasatosporales</taxon>
        <taxon>Streptomycetaceae</taxon>
        <taxon>Streptomyces</taxon>
    </lineage>
</organism>
<reference evidence="6" key="1">
    <citation type="journal article" date="2019" name="Int. J. Syst. Evol. Microbiol.">
        <title>The Global Catalogue of Microorganisms (GCM) 10K type strain sequencing project: providing services to taxonomists for standard genome sequencing and annotation.</title>
        <authorList>
            <consortium name="The Broad Institute Genomics Platform"/>
            <consortium name="The Broad Institute Genome Sequencing Center for Infectious Disease"/>
            <person name="Wu L."/>
            <person name="Ma J."/>
        </authorList>
    </citation>
    <scope>NUCLEOTIDE SEQUENCE [LARGE SCALE GENOMIC DNA]</scope>
    <source>
        <strain evidence="6">JCM 4376</strain>
    </source>
</reference>
<comment type="similarity">
    <text evidence="1">Belongs to the N-acetylmuramoyl-L-alanine amidase 2 family.</text>
</comment>
<feature type="region of interest" description="Disordered" evidence="2">
    <location>
        <begin position="36"/>
        <end position="55"/>
    </location>
</feature>
<evidence type="ECO:0000313" key="5">
    <source>
        <dbReference type="EMBL" id="GGV79651.1"/>
    </source>
</evidence>
<keyword evidence="6" id="KW-1185">Reference proteome</keyword>
<dbReference type="InterPro" id="IPR002502">
    <property type="entry name" value="Amidase_domain"/>
</dbReference>
<dbReference type="SUPFAM" id="SSF55846">
    <property type="entry name" value="N-acetylmuramoyl-L-alanine amidase-like"/>
    <property type="match status" value="1"/>
</dbReference>
<feature type="region of interest" description="Disordered" evidence="2">
    <location>
        <begin position="278"/>
        <end position="298"/>
    </location>
</feature>
<evidence type="ECO:0000256" key="1">
    <source>
        <dbReference type="ARBA" id="ARBA00007553"/>
    </source>
</evidence>
<dbReference type="PANTHER" id="PTHR11022">
    <property type="entry name" value="PEPTIDOGLYCAN RECOGNITION PROTEIN"/>
    <property type="match status" value="1"/>
</dbReference>
<dbReference type="PANTHER" id="PTHR11022:SF41">
    <property type="entry name" value="PEPTIDOGLYCAN-RECOGNITION PROTEIN LC-RELATED"/>
    <property type="match status" value="1"/>
</dbReference>
<evidence type="ECO:0000313" key="6">
    <source>
        <dbReference type="Proteomes" id="UP000660675"/>
    </source>
</evidence>
<protein>
    <recommendedName>
        <fullName evidence="4">Peptidoglycan recognition protein family domain-containing protein</fullName>
    </recommendedName>
</protein>
<dbReference type="Proteomes" id="UP000660675">
    <property type="component" value="Unassembled WGS sequence"/>
</dbReference>
<dbReference type="EMBL" id="BMTF01000004">
    <property type="protein sequence ID" value="GGV79651.1"/>
    <property type="molecule type" value="Genomic_DNA"/>
</dbReference>
<feature type="compositionally biased region" description="Low complexity" evidence="2">
    <location>
        <begin position="280"/>
        <end position="289"/>
    </location>
</feature>
<feature type="domain" description="Peptidoglycan recognition protein family" evidence="4">
    <location>
        <begin position="79"/>
        <end position="228"/>
    </location>
</feature>
<dbReference type="SMART" id="SM00701">
    <property type="entry name" value="PGRP"/>
    <property type="match status" value="1"/>
</dbReference>
<evidence type="ECO:0000256" key="3">
    <source>
        <dbReference type="SAM" id="SignalP"/>
    </source>
</evidence>
<feature type="signal peptide" evidence="3">
    <location>
        <begin position="1"/>
        <end position="20"/>
    </location>
</feature>
<sequence>MRLYRMALWATVPMALPLLAAPAGLTEVRAARDAAPEGAPSVRRPEAGSRPVASALDAGRPFPALGAASMALPLMVPRPAVVSRAQWRADETKRDPRAHYAGGVRAVFIHHTDTPNGYDCADVPRTLRNLYAGQTRDRSWGDLGYNFLVDKCGTIYEGRAGGADRAVVGSHTLGFNQGTTGIAAIGTFGPGVAVPAAMEHAIAALAAWKLGLGGVDPAGTVRLTSTNGKSRYAKGTSAEFDAISGHRDGFATSCPGEALFARLPAIRKLAADLQSRRSRAASGARLTASPANPRRNIR</sequence>
<dbReference type="InterPro" id="IPR036505">
    <property type="entry name" value="Amidase/PGRP_sf"/>
</dbReference>
<evidence type="ECO:0000259" key="4">
    <source>
        <dbReference type="SMART" id="SM00701"/>
    </source>
</evidence>
<dbReference type="InterPro" id="IPR006619">
    <property type="entry name" value="PGRP_domain_met/bac"/>
</dbReference>
<name>A0ABQ2VV97_9ACTN</name>
<proteinExistence type="inferred from homology"/>
<gene>
    <name evidence="5" type="ORF">GCM10015535_16750</name>
</gene>
<keyword evidence="3" id="KW-0732">Signal</keyword>
<accession>A0ABQ2VV97</accession>
<dbReference type="CDD" id="cd06583">
    <property type="entry name" value="PGRP"/>
    <property type="match status" value="1"/>
</dbReference>
<dbReference type="Gene3D" id="3.40.80.10">
    <property type="entry name" value="Peptidoglycan recognition protein-like"/>
    <property type="match status" value="1"/>
</dbReference>
<dbReference type="Pfam" id="PF01510">
    <property type="entry name" value="Amidase_2"/>
    <property type="match status" value="1"/>
</dbReference>
<dbReference type="InterPro" id="IPR015510">
    <property type="entry name" value="PGRP"/>
</dbReference>
<comment type="caution">
    <text evidence="5">The sequence shown here is derived from an EMBL/GenBank/DDBJ whole genome shotgun (WGS) entry which is preliminary data.</text>
</comment>
<dbReference type="RefSeq" id="WP_229866766.1">
    <property type="nucleotide sequence ID" value="NZ_BMTF01000004.1"/>
</dbReference>
<evidence type="ECO:0000256" key="2">
    <source>
        <dbReference type="SAM" id="MobiDB-lite"/>
    </source>
</evidence>
<feature type="chain" id="PRO_5046892403" description="Peptidoglycan recognition protein family domain-containing protein" evidence="3">
    <location>
        <begin position="21"/>
        <end position="298"/>
    </location>
</feature>